<dbReference type="Pfam" id="PF10123">
    <property type="entry name" value="Mu-like_Pro"/>
    <property type="match status" value="1"/>
</dbReference>
<dbReference type="InterPro" id="IPR012106">
    <property type="entry name" value="Phage_Mu_Gp1"/>
</dbReference>
<dbReference type="GeneID" id="68839975"/>
<proteinExistence type="predicted"/>
<accession>A0A1D9LC78</accession>
<sequence length="855" mass="92001">MQAPRHFQLSENPQPGQVVRLLAGMADVPDAKPTSWVTLTREGSFSDPRYGRFEISRDMLLAMVRNFDAGVVGTDIFLDVNHQPGDGAAAKICKLAVEGGRLRALVEWTDFGRDAVKARGFRYLSAEFSENWQDNEQGRLHGPVLLGAGLTVRPVIKRLDPVTLSCDSGADIPLLLHPELARTLLSEAKTTMNKYLKALLEALAARKLSEQAVAAVKTLAEAQLEGITDEAQAKQLCEQLEQAAIQLSEQLAKLPANGPAPVIQLSVGGSVNQADVGAAVAKALAERDTAAKQLAEITEGKRKLLAETINAATGLDDAAKKALAEAAAGVITADTTDDQVRALAQMQIQHANELAAARQLSALGYAPAGSPQITVIADGVKKLSEFYRENLAKSSAAGQLHLDAKQTLPPFCQKVLAQLDRMYAPQLETEYRALAQGQGTVDMGNTALPLGVQREVIREALSDLNVLSLVQTLTDFSGAATTQIPYEMRDVSQVVNEGIVYEGQSIPYAGIRQAMETVSITPMKLALSITNEVQFFTRASALNWDALGRNIESNARVLRELVARRICNELQRSADSYLAVSVSNENIAAQLGSGKSLIKLAQWPVVRPFQARDLQGAAVGLPENPITVTLNSVQIKQWDGSGKQPAGTYWRVLSFNLGTLQFVDQAGQPVAPAATGTNAISYSVATNVTKFDLDPQGGVSQEKWLNGLLQKVGNRKAMMRGQRYIAPDFLLMSPTLNDTATNAEQFVVSQKRDGSDTNSQGDLARIKDLPAFGTNAPGVDLGDERILMGQRNVLGYTIAKPFVTGEPFEMVGADGHPIGQKQAYGEEYNAIAVPRVVRNRFTSVIVYSSAARAAL</sequence>
<reference evidence="2 3" key="1">
    <citation type="submission" date="2016-10" db="EMBL/GenBank/DDBJ databases">
        <title>Chromobacterium muskegensis sp. nov., an insecticidal bacterium isolated from Sphagnum bogs.</title>
        <authorList>
            <person name="Sparks M.E."/>
            <person name="Blackburn M.B."/>
            <person name="Gundersen-Rindal D.E."/>
            <person name="Mitchell A."/>
            <person name="Farrar R."/>
            <person name="Kuhar D."/>
        </authorList>
    </citation>
    <scope>NUCLEOTIDE SEQUENCE [LARGE SCALE GENOMIC DNA]</scope>
    <source>
        <strain evidence="2 3">21-1</strain>
    </source>
</reference>
<dbReference type="KEGG" id="cvc:BKX93_01915"/>
<dbReference type="Proteomes" id="UP000178776">
    <property type="component" value="Chromosome"/>
</dbReference>
<organism evidence="2 3">
    <name type="scientific">Chromobacterium vaccinii</name>
    <dbReference type="NCBI Taxonomy" id="1108595"/>
    <lineage>
        <taxon>Bacteria</taxon>
        <taxon>Pseudomonadati</taxon>
        <taxon>Pseudomonadota</taxon>
        <taxon>Betaproteobacteria</taxon>
        <taxon>Neisseriales</taxon>
        <taxon>Chromobacteriaceae</taxon>
        <taxon>Chromobacterium</taxon>
    </lineage>
</organism>
<protein>
    <submittedName>
        <fullName evidence="2">Uncharacterized protein</fullName>
    </submittedName>
</protein>
<evidence type="ECO:0000313" key="2">
    <source>
        <dbReference type="EMBL" id="AOZ48873.1"/>
    </source>
</evidence>
<evidence type="ECO:0000256" key="1">
    <source>
        <dbReference type="SAM" id="Coils"/>
    </source>
</evidence>
<keyword evidence="1" id="KW-0175">Coiled coil</keyword>
<name>A0A1D9LC78_9NEIS</name>
<dbReference type="STRING" id="1108595.BKX93_01915"/>
<dbReference type="AlphaFoldDB" id="A0A1D9LC78"/>
<dbReference type="RefSeq" id="WP_070978440.1">
    <property type="nucleotide sequence ID" value="NZ_CP017707.1"/>
</dbReference>
<feature type="coiled-coil region" evidence="1">
    <location>
        <begin position="205"/>
        <end position="257"/>
    </location>
</feature>
<gene>
    <name evidence="2" type="ORF">BKX93_01915</name>
</gene>
<evidence type="ECO:0000313" key="3">
    <source>
        <dbReference type="Proteomes" id="UP000178776"/>
    </source>
</evidence>
<dbReference type="EMBL" id="CP017707">
    <property type="protein sequence ID" value="AOZ48873.1"/>
    <property type="molecule type" value="Genomic_DNA"/>
</dbReference>